<protein>
    <recommendedName>
        <fullName evidence="8">Cadherin domain-containing protein</fullName>
    </recommendedName>
</protein>
<dbReference type="InterPro" id="IPR015919">
    <property type="entry name" value="Cadherin-like_sf"/>
</dbReference>
<dbReference type="RefSeq" id="XP_030835041.1">
    <property type="nucleotide sequence ID" value="XM_030979181.1"/>
</dbReference>
<dbReference type="Proteomes" id="UP000007110">
    <property type="component" value="Unassembled WGS sequence"/>
</dbReference>
<dbReference type="PRINTS" id="PR00205">
    <property type="entry name" value="CADHERIN"/>
</dbReference>
<dbReference type="GO" id="GO:0005509">
    <property type="term" value="F:calcium ion binding"/>
    <property type="evidence" value="ECO:0007669"/>
    <property type="project" value="UniProtKB-UniRule"/>
</dbReference>
<dbReference type="PROSITE" id="PS00232">
    <property type="entry name" value="CADHERIN_1"/>
    <property type="match status" value="1"/>
</dbReference>
<dbReference type="PROSITE" id="PS50268">
    <property type="entry name" value="CADHERIN_2"/>
    <property type="match status" value="1"/>
</dbReference>
<reference evidence="10" key="1">
    <citation type="submission" date="2015-02" db="EMBL/GenBank/DDBJ databases">
        <title>Genome sequencing for Strongylocentrotus purpuratus.</title>
        <authorList>
            <person name="Murali S."/>
            <person name="Liu Y."/>
            <person name="Vee V."/>
            <person name="English A."/>
            <person name="Wang M."/>
            <person name="Skinner E."/>
            <person name="Han Y."/>
            <person name="Muzny D.M."/>
            <person name="Worley K.C."/>
            <person name="Gibbs R.A."/>
        </authorList>
    </citation>
    <scope>NUCLEOTIDE SEQUENCE</scope>
</reference>
<dbReference type="PANTHER" id="PTHR24026:SF126">
    <property type="entry name" value="PROTOCADHERIN FAT 4"/>
    <property type="match status" value="1"/>
</dbReference>
<sequence length="138" mass="15164">MLVQTVDADPPNAVKSISLTVQCQTLINFNYDILIKVNDANDNTPFFIGAPYTVSVSEATAINEVIFAGIEADDNDGDNRNGQISFEIVPNQNDPMSNSYFDMPNTGKGEVTLLQSLDFETRQQWTVSIVAKGLIEML</sequence>
<evidence type="ECO:0000256" key="7">
    <source>
        <dbReference type="PROSITE-ProRule" id="PRU00043"/>
    </source>
</evidence>
<dbReference type="EnsemblMetazoa" id="XM_030979181">
    <property type="protein sequence ID" value="XP_030835041"/>
    <property type="gene ID" value="LOC115921586"/>
</dbReference>
<evidence type="ECO:0000313" key="10">
    <source>
        <dbReference type="Proteomes" id="UP000007110"/>
    </source>
</evidence>
<dbReference type="OrthoDB" id="10029135at2759"/>
<accession>A0A7M7SVS3</accession>
<feature type="domain" description="Cadherin" evidence="8">
    <location>
        <begin position="48"/>
        <end position="131"/>
    </location>
</feature>
<dbReference type="SUPFAM" id="SSF49313">
    <property type="entry name" value="Cadherin-like"/>
    <property type="match status" value="1"/>
</dbReference>
<evidence type="ECO:0000256" key="4">
    <source>
        <dbReference type="ARBA" id="ARBA00022837"/>
    </source>
</evidence>
<dbReference type="GO" id="GO:0005886">
    <property type="term" value="C:plasma membrane"/>
    <property type="evidence" value="ECO:0007669"/>
    <property type="project" value="UniProtKB-SubCell"/>
</dbReference>
<keyword evidence="6" id="KW-0472">Membrane</keyword>
<reference evidence="9" key="2">
    <citation type="submission" date="2021-01" db="UniProtKB">
        <authorList>
            <consortium name="EnsemblMetazoa"/>
        </authorList>
    </citation>
    <scope>IDENTIFICATION</scope>
</reference>
<dbReference type="CDD" id="cd11304">
    <property type="entry name" value="Cadherin_repeat"/>
    <property type="match status" value="1"/>
</dbReference>
<evidence type="ECO:0000256" key="5">
    <source>
        <dbReference type="ARBA" id="ARBA00022989"/>
    </source>
</evidence>
<comment type="subcellular location">
    <subcellularLocation>
        <location evidence="1">Membrane</location>
    </subcellularLocation>
</comment>
<keyword evidence="2" id="KW-0812">Transmembrane</keyword>
<keyword evidence="5" id="KW-1133">Transmembrane helix</keyword>
<dbReference type="AlphaFoldDB" id="A0A7M7SVS3"/>
<dbReference type="InterPro" id="IPR002126">
    <property type="entry name" value="Cadherin-like_dom"/>
</dbReference>
<keyword evidence="3" id="KW-0677">Repeat</keyword>
<name>A0A7M7SVS3_STRPU</name>
<evidence type="ECO:0000256" key="3">
    <source>
        <dbReference type="ARBA" id="ARBA00022737"/>
    </source>
</evidence>
<dbReference type="InParanoid" id="A0A7M7SVS3"/>
<keyword evidence="10" id="KW-1185">Reference proteome</keyword>
<dbReference type="GO" id="GO:0007156">
    <property type="term" value="P:homophilic cell adhesion via plasma membrane adhesion molecules"/>
    <property type="evidence" value="ECO:0007669"/>
    <property type="project" value="InterPro"/>
</dbReference>
<organism evidence="9 10">
    <name type="scientific">Strongylocentrotus purpuratus</name>
    <name type="common">Purple sea urchin</name>
    <dbReference type="NCBI Taxonomy" id="7668"/>
    <lineage>
        <taxon>Eukaryota</taxon>
        <taxon>Metazoa</taxon>
        <taxon>Echinodermata</taxon>
        <taxon>Eleutherozoa</taxon>
        <taxon>Echinozoa</taxon>
        <taxon>Echinoidea</taxon>
        <taxon>Euechinoidea</taxon>
        <taxon>Echinacea</taxon>
        <taxon>Camarodonta</taxon>
        <taxon>Echinidea</taxon>
        <taxon>Strongylocentrotidae</taxon>
        <taxon>Strongylocentrotus</taxon>
    </lineage>
</organism>
<evidence type="ECO:0000313" key="9">
    <source>
        <dbReference type="EnsemblMetazoa" id="XP_030835041"/>
    </source>
</evidence>
<dbReference type="OMA" id="ICTVRST"/>
<evidence type="ECO:0000256" key="2">
    <source>
        <dbReference type="ARBA" id="ARBA00022692"/>
    </source>
</evidence>
<dbReference type="PANTHER" id="PTHR24026">
    <property type="entry name" value="FAT ATYPICAL CADHERIN-RELATED"/>
    <property type="match status" value="1"/>
</dbReference>
<evidence type="ECO:0000256" key="6">
    <source>
        <dbReference type="ARBA" id="ARBA00023136"/>
    </source>
</evidence>
<dbReference type="Gene3D" id="2.60.40.60">
    <property type="entry name" value="Cadherins"/>
    <property type="match status" value="1"/>
</dbReference>
<dbReference type="KEGG" id="spu:115921586"/>
<evidence type="ECO:0000256" key="1">
    <source>
        <dbReference type="ARBA" id="ARBA00004370"/>
    </source>
</evidence>
<dbReference type="InterPro" id="IPR020894">
    <property type="entry name" value="Cadherin_CS"/>
</dbReference>
<dbReference type="GeneID" id="115921586"/>
<proteinExistence type="predicted"/>
<evidence type="ECO:0000259" key="8">
    <source>
        <dbReference type="PROSITE" id="PS50268"/>
    </source>
</evidence>
<keyword evidence="4 7" id="KW-0106">Calcium</keyword>